<comment type="catalytic activity">
    <reaction evidence="12">
        <text>propanoyl-CoA + phosphate = propanoyl phosphate + CoA</text>
        <dbReference type="Rhea" id="RHEA:28046"/>
        <dbReference type="ChEBI" id="CHEBI:43474"/>
        <dbReference type="ChEBI" id="CHEBI:57287"/>
        <dbReference type="ChEBI" id="CHEBI:57392"/>
        <dbReference type="ChEBI" id="CHEBI:58933"/>
        <dbReference type="EC" id="2.3.1.222"/>
    </reaction>
</comment>
<evidence type="ECO:0000256" key="6">
    <source>
        <dbReference type="ARBA" id="ARBA00022723"/>
    </source>
</evidence>
<reference evidence="13 14" key="1">
    <citation type="submission" date="2023-07" db="EMBL/GenBank/DDBJ databases">
        <title>Sorghum-associated microbial communities from plants grown in Nebraska, USA.</title>
        <authorList>
            <person name="Schachtman D."/>
        </authorList>
    </citation>
    <scope>NUCLEOTIDE SEQUENCE [LARGE SCALE GENOMIC DNA]</scope>
    <source>
        <strain evidence="13 14">CC258</strain>
    </source>
</reference>
<dbReference type="PANTHER" id="PTHR39453">
    <property type="entry name" value="PHOSPHATE PROPANOYLTRANSFERASE"/>
    <property type="match status" value="1"/>
</dbReference>
<evidence type="ECO:0000256" key="3">
    <source>
        <dbReference type="ARBA" id="ARBA00012206"/>
    </source>
</evidence>
<evidence type="ECO:0000256" key="4">
    <source>
        <dbReference type="ARBA" id="ARBA00020837"/>
    </source>
</evidence>
<evidence type="ECO:0000256" key="5">
    <source>
        <dbReference type="ARBA" id="ARBA00022679"/>
    </source>
</evidence>
<keyword evidence="6" id="KW-0479">Metal-binding</keyword>
<evidence type="ECO:0000256" key="7">
    <source>
        <dbReference type="ARBA" id="ARBA00022833"/>
    </source>
</evidence>
<evidence type="ECO:0000256" key="8">
    <source>
        <dbReference type="ARBA" id="ARBA00023315"/>
    </source>
</evidence>
<keyword evidence="5 13" id="KW-0808">Transferase</keyword>
<evidence type="ECO:0000256" key="11">
    <source>
        <dbReference type="ARBA" id="ARBA00033077"/>
    </source>
</evidence>
<gene>
    <name evidence="13" type="ORF">J2736_001751</name>
</gene>
<protein>
    <recommendedName>
        <fullName evidence="4">Phosphate propanoyltransferase</fullName>
        <ecNumber evidence="3">2.3.1.222</ecNumber>
    </recommendedName>
    <alternativeName>
        <fullName evidence="10">Phosphate acyltransferase PduL</fullName>
    </alternativeName>
    <alternativeName>
        <fullName evidence="9">Phosphotransacylase PduL</fullName>
    </alternativeName>
    <alternativeName>
        <fullName evidence="11">Propanediol utilization protein PduL</fullName>
    </alternativeName>
</protein>
<name>A0ABU1NT92_9BACL</name>
<dbReference type="EMBL" id="JAVDSB010000002">
    <property type="protein sequence ID" value="MDR6550564.1"/>
    <property type="molecule type" value="Genomic_DNA"/>
</dbReference>
<evidence type="ECO:0000256" key="12">
    <source>
        <dbReference type="ARBA" id="ARBA00047589"/>
    </source>
</evidence>
<dbReference type="Pfam" id="PF06130">
    <property type="entry name" value="PTAC"/>
    <property type="match status" value="1"/>
</dbReference>
<comment type="similarity">
    <text evidence="2">Belongs to the PduL family.</text>
</comment>
<evidence type="ECO:0000313" key="14">
    <source>
        <dbReference type="Proteomes" id="UP001267290"/>
    </source>
</evidence>
<dbReference type="NCBIfam" id="NF011652">
    <property type="entry name" value="PRK15070.1"/>
    <property type="match status" value="1"/>
</dbReference>
<dbReference type="Proteomes" id="UP001267290">
    <property type="component" value="Unassembled WGS sequence"/>
</dbReference>
<evidence type="ECO:0000256" key="9">
    <source>
        <dbReference type="ARBA" id="ARBA00030044"/>
    </source>
</evidence>
<comment type="caution">
    <text evidence="13">The sequence shown here is derived from an EMBL/GenBank/DDBJ whole genome shotgun (WGS) entry which is preliminary data.</text>
</comment>
<dbReference type="PANTHER" id="PTHR39453:SF1">
    <property type="entry name" value="PHOSPHATE PROPANOYLTRANSFERASE"/>
    <property type="match status" value="1"/>
</dbReference>
<comment type="cofactor">
    <cofactor evidence="1">
        <name>Zn(2+)</name>
        <dbReference type="ChEBI" id="CHEBI:29105"/>
    </cofactor>
</comment>
<keyword evidence="7" id="KW-0862">Zinc</keyword>
<dbReference type="RefSeq" id="WP_310225483.1">
    <property type="nucleotide sequence ID" value="NZ_JAVDSB010000002.1"/>
</dbReference>
<accession>A0ABU1NT92</accession>
<keyword evidence="8 13" id="KW-0012">Acyltransferase</keyword>
<keyword evidence="14" id="KW-1185">Reference proteome</keyword>
<evidence type="ECO:0000256" key="10">
    <source>
        <dbReference type="ARBA" id="ARBA00030939"/>
    </source>
</evidence>
<evidence type="ECO:0000313" key="13">
    <source>
        <dbReference type="EMBL" id="MDR6550564.1"/>
    </source>
</evidence>
<proteinExistence type="inferred from homology"/>
<dbReference type="GO" id="GO:0008959">
    <property type="term" value="F:phosphate acetyltransferase activity"/>
    <property type="evidence" value="ECO:0007669"/>
    <property type="project" value="UniProtKB-EC"/>
</dbReference>
<dbReference type="InterPro" id="IPR008300">
    <property type="entry name" value="PTAC"/>
</dbReference>
<evidence type="ECO:0000256" key="1">
    <source>
        <dbReference type="ARBA" id="ARBA00001947"/>
    </source>
</evidence>
<sequence length="292" mass="32310">MDPQIVQSIVEEVVLRLKRAGQTTPGIPIGVSARHAHVSIEHLETLFGAGYELTQKSDLFQPGQFAANETVLIVGPKGSIENVRILGPVRGATQVEISRTDAMKLGYQPPLRESGDVQGSSPVTIVGPKGSLYLTEGLIIAQRHIHMSPQDAKMYGFKQGEDVLVQIAGPRSIVYDNVRIRVSERYKLEMHMDTDEANAAWLATGDTGIILHPSDSKWMRQTTELDEQLAEPARRNRGYQENVQLIEQKLLTQRDIQELDASTITVSKHTIITPLARDTAKDKGITILFKQS</sequence>
<evidence type="ECO:0000256" key="2">
    <source>
        <dbReference type="ARBA" id="ARBA00007342"/>
    </source>
</evidence>
<dbReference type="EC" id="2.3.1.222" evidence="3"/>
<organism evidence="13 14">
    <name type="scientific">Paenibacillus qinlingensis</name>
    <dbReference type="NCBI Taxonomy" id="1837343"/>
    <lineage>
        <taxon>Bacteria</taxon>
        <taxon>Bacillati</taxon>
        <taxon>Bacillota</taxon>
        <taxon>Bacilli</taxon>
        <taxon>Bacillales</taxon>
        <taxon>Paenibacillaceae</taxon>
        <taxon>Paenibacillus</taxon>
    </lineage>
</organism>